<dbReference type="GO" id="GO:0006999">
    <property type="term" value="P:nuclear pore organization"/>
    <property type="evidence" value="ECO:0007669"/>
    <property type="project" value="TreeGrafter"/>
</dbReference>
<evidence type="ECO:0000256" key="4">
    <source>
        <dbReference type="ARBA" id="ARBA00022448"/>
    </source>
</evidence>
<keyword evidence="15" id="KW-1185">Reference proteome</keyword>
<dbReference type="GO" id="GO:0005816">
    <property type="term" value="C:spindle pole body"/>
    <property type="evidence" value="ECO:0007669"/>
    <property type="project" value="TreeGrafter"/>
</dbReference>
<evidence type="ECO:0000256" key="9">
    <source>
        <dbReference type="ARBA" id="ARBA00023010"/>
    </source>
</evidence>
<keyword evidence="11 13" id="KW-0472">Membrane</keyword>
<dbReference type="GO" id="GO:0015031">
    <property type="term" value="P:protein transport"/>
    <property type="evidence" value="ECO:0007669"/>
    <property type="project" value="UniProtKB-KW"/>
</dbReference>
<feature type="transmembrane region" description="Helical" evidence="13">
    <location>
        <begin position="99"/>
        <end position="118"/>
    </location>
</feature>
<dbReference type="GO" id="GO:0106166">
    <property type="term" value="F:spindle pole body-nuclear membrane anchor activity"/>
    <property type="evidence" value="ECO:0007669"/>
    <property type="project" value="TreeGrafter"/>
</dbReference>
<keyword evidence="10" id="KW-0906">Nuclear pore complex</keyword>
<feature type="transmembrane region" description="Helical" evidence="13">
    <location>
        <begin position="58"/>
        <end position="79"/>
    </location>
</feature>
<keyword evidence="8 13" id="KW-1133">Transmembrane helix</keyword>
<keyword evidence="5 13" id="KW-0812">Transmembrane</keyword>
<keyword evidence="9" id="KW-0811">Translocation</keyword>
<keyword evidence="4" id="KW-0813">Transport</keyword>
<protein>
    <recommendedName>
        <fullName evidence="16">Nucleoporin protein Ndc1-Nup</fullName>
    </recommendedName>
</protein>
<evidence type="ECO:0000256" key="5">
    <source>
        <dbReference type="ARBA" id="ARBA00022692"/>
    </source>
</evidence>
<dbReference type="GO" id="GO:0051028">
    <property type="term" value="P:mRNA transport"/>
    <property type="evidence" value="ECO:0007669"/>
    <property type="project" value="UniProtKB-KW"/>
</dbReference>
<dbReference type="PANTHER" id="PTHR13269">
    <property type="entry name" value="NUCLEOPORIN NDC1"/>
    <property type="match status" value="1"/>
</dbReference>
<feature type="transmembrane region" description="Helical" evidence="13">
    <location>
        <begin position="27"/>
        <end position="46"/>
    </location>
</feature>
<name>A0A6G1H4A1_9PEZI</name>
<accession>A0A6G1H4A1</accession>
<dbReference type="GO" id="GO:0070631">
    <property type="term" value="P:spindle pole body localization"/>
    <property type="evidence" value="ECO:0007669"/>
    <property type="project" value="TreeGrafter"/>
</dbReference>
<dbReference type="Pfam" id="PF09531">
    <property type="entry name" value="Ndc1_Nup"/>
    <property type="match status" value="1"/>
</dbReference>
<evidence type="ECO:0000256" key="13">
    <source>
        <dbReference type="SAM" id="Phobius"/>
    </source>
</evidence>
<evidence type="ECO:0008006" key="16">
    <source>
        <dbReference type="Google" id="ProtNLM"/>
    </source>
</evidence>
<comment type="subcellular location">
    <subcellularLocation>
        <location evidence="1">Nucleus membrane</location>
        <topology evidence="1">Multi-pass membrane protein</topology>
    </subcellularLocation>
    <subcellularLocation>
        <location evidence="2">Nucleus</location>
        <location evidence="2">Nuclear pore complex</location>
    </subcellularLocation>
</comment>
<sequence length="634" mass="71006">MATIQKWPARRYKDVLTPVLHTRFTSASLQILACCYALALVTARLDSRWAVFQITRTLLIYISAICIMIVRVAGLHTGARTSNRQLQAYWQMFTSRDTFWTFVFYTLSSFIYGSVYTWTNSDSGLEWIDEGKPYEPRRLNERKILVLALFSMFPIYQACVHIISDTPHVKFPMVIAGPSDKEKKAAVKSVWKQLTDSFPVMVQNALLNAGCATLCGTIIYYSILRSFAWGWTFSFMEVVYSLRKSQAATPPLDFPLVMDIFPRFLWNAFLLGLLWEVTNNIFSSRMAEEPLKNDQPITEYANDPNGILLLGLKSKKEPAYTAFWELAIITLRFDARRKTVYTEDNRKGGSTWSQILALCLAEINAVSGRIDNVLNPPKPSKPVPTPTDQIKTLPRLSTKPLADGDVFAPAPEIGFGDLANKKMKQLGSFPGAATPLKAPTQKLLTYAESKFSDRQKAQMSSMGVEGGFKKVSSDFLQRRQWKQWKWSPSAIFSETFANRAAVIACGTPFSRANIVVYAATALAELIARSTTEDEYGVVQKDVAPIVRAITKAIKSVDDLLLKNLQPHWTDVDFKEDDRSKVEEVNEMRIGLKAALRKILGAYEAFLGGSVVGLNPNEVKAARAAASEGRAMIEK</sequence>
<evidence type="ECO:0000313" key="14">
    <source>
        <dbReference type="EMBL" id="KAF1988053.1"/>
    </source>
</evidence>
<keyword evidence="6" id="KW-0509">mRNA transport</keyword>
<dbReference type="GO" id="GO:0031965">
    <property type="term" value="C:nuclear membrane"/>
    <property type="evidence" value="ECO:0007669"/>
    <property type="project" value="UniProtKB-SubCell"/>
</dbReference>
<evidence type="ECO:0000256" key="1">
    <source>
        <dbReference type="ARBA" id="ARBA00004232"/>
    </source>
</evidence>
<dbReference type="EMBL" id="ML977150">
    <property type="protein sequence ID" value="KAF1988053.1"/>
    <property type="molecule type" value="Genomic_DNA"/>
</dbReference>
<dbReference type="PANTHER" id="PTHR13269:SF6">
    <property type="entry name" value="NUCLEOPORIN NDC1"/>
    <property type="match status" value="1"/>
</dbReference>
<evidence type="ECO:0000313" key="15">
    <source>
        <dbReference type="Proteomes" id="UP000800041"/>
    </source>
</evidence>
<evidence type="ECO:0000256" key="10">
    <source>
        <dbReference type="ARBA" id="ARBA00023132"/>
    </source>
</evidence>
<proteinExistence type="inferred from homology"/>
<comment type="similarity">
    <text evidence="3">Belongs to the NDC1 family.</text>
</comment>
<dbReference type="OrthoDB" id="67850at2759"/>
<reference evidence="14" key="1">
    <citation type="journal article" date="2020" name="Stud. Mycol.">
        <title>101 Dothideomycetes genomes: a test case for predicting lifestyles and emergence of pathogens.</title>
        <authorList>
            <person name="Haridas S."/>
            <person name="Albert R."/>
            <person name="Binder M."/>
            <person name="Bloem J."/>
            <person name="Labutti K."/>
            <person name="Salamov A."/>
            <person name="Andreopoulos B."/>
            <person name="Baker S."/>
            <person name="Barry K."/>
            <person name="Bills G."/>
            <person name="Bluhm B."/>
            <person name="Cannon C."/>
            <person name="Castanera R."/>
            <person name="Culley D."/>
            <person name="Daum C."/>
            <person name="Ezra D."/>
            <person name="Gonzalez J."/>
            <person name="Henrissat B."/>
            <person name="Kuo A."/>
            <person name="Liang C."/>
            <person name="Lipzen A."/>
            <person name="Lutzoni F."/>
            <person name="Magnuson J."/>
            <person name="Mondo S."/>
            <person name="Nolan M."/>
            <person name="Ohm R."/>
            <person name="Pangilinan J."/>
            <person name="Park H.-J."/>
            <person name="Ramirez L."/>
            <person name="Alfaro M."/>
            <person name="Sun H."/>
            <person name="Tritt A."/>
            <person name="Yoshinaga Y."/>
            <person name="Zwiers L.-H."/>
            <person name="Turgeon B."/>
            <person name="Goodwin S."/>
            <person name="Spatafora J."/>
            <person name="Crous P."/>
            <person name="Grigoriev I."/>
        </authorList>
    </citation>
    <scope>NUCLEOTIDE SEQUENCE</scope>
    <source>
        <strain evidence="14">CBS 113979</strain>
    </source>
</reference>
<dbReference type="GO" id="GO:0070762">
    <property type="term" value="C:nuclear pore transmembrane ring"/>
    <property type="evidence" value="ECO:0007669"/>
    <property type="project" value="TreeGrafter"/>
</dbReference>
<dbReference type="InterPro" id="IPR019049">
    <property type="entry name" value="Nucleoporin_prot_Ndc1/Nup"/>
</dbReference>
<dbReference type="AlphaFoldDB" id="A0A6G1H4A1"/>
<evidence type="ECO:0000256" key="11">
    <source>
        <dbReference type="ARBA" id="ARBA00023136"/>
    </source>
</evidence>
<evidence type="ECO:0000256" key="8">
    <source>
        <dbReference type="ARBA" id="ARBA00022989"/>
    </source>
</evidence>
<gene>
    <name evidence="14" type="ORF">K402DRAFT_419899</name>
</gene>
<keyword evidence="7" id="KW-0653">Protein transport</keyword>
<keyword evidence="12" id="KW-0539">Nucleus</keyword>
<evidence type="ECO:0000256" key="2">
    <source>
        <dbReference type="ARBA" id="ARBA00004567"/>
    </source>
</evidence>
<dbReference type="Proteomes" id="UP000800041">
    <property type="component" value="Unassembled WGS sequence"/>
</dbReference>
<feature type="transmembrane region" description="Helical" evidence="13">
    <location>
        <begin position="144"/>
        <end position="163"/>
    </location>
</feature>
<evidence type="ECO:0000256" key="3">
    <source>
        <dbReference type="ARBA" id="ARBA00005760"/>
    </source>
</evidence>
<evidence type="ECO:0000256" key="6">
    <source>
        <dbReference type="ARBA" id="ARBA00022816"/>
    </source>
</evidence>
<evidence type="ECO:0000256" key="12">
    <source>
        <dbReference type="ARBA" id="ARBA00023242"/>
    </source>
</evidence>
<evidence type="ECO:0000256" key="7">
    <source>
        <dbReference type="ARBA" id="ARBA00022927"/>
    </source>
</evidence>
<organism evidence="14 15">
    <name type="scientific">Aulographum hederae CBS 113979</name>
    <dbReference type="NCBI Taxonomy" id="1176131"/>
    <lineage>
        <taxon>Eukaryota</taxon>
        <taxon>Fungi</taxon>
        <taxon>Dikarya</taxon>
        <taxon>Ascomycota</taxon>
        <taxon>Pezizomycotina</taxon>
        <taxon>Dothideomycetes</taxon>
        <taxon>Pleosporomycetidae</taxon>
        <taxon>Aulographales</taxon>
        <taxon>Aulographaceae</taxon>
    </lineage>
</organism>